<feature type="signal peptide" evidence="6">
    <location>
        <begin position="1"/>
        <end position="21"/>
    </location>
</feature>
<keyword evidence="4" id="KW-0479">Metal-binding</keyword>
<accession>A0A0G4EKJ2</accession>
<evidence type="ECO:0000256" key="1">
    <source>
        <dbReference type="ARBA" id="ARBA00004613"/>
    </source>
</evidence>
<dbReference type="STRING" id="1169540.A0A0G4EKJ2"/>
<evidence type="ECO:0000313" key="8">
    <source>
        <dbReference type="EMBL" id="CEL97077.1"/>
    </source>
</evidence>
<keyword evidence="3" id="KW-0964">Secreted</keyword>
<evidence type="ECO:0000256" key="6">
    <source>
        <dbReference type="SAM" id="SignalP"/>
    </source>
</evidence>
<evidence type="ECO:0000259" key="7">
    <source>
        <dbReference type="SMART" id="SM00835"/>
    </source>
</evidence>
<feature type="chain" id="PRO_5005187454" description="Cupin type-1 domain-containing protein" evidence="6">
    <location>
        <begin position="22"/>
        <end position="261"/>
    </location>
</feature>
<evidence type="ECO:0000256" key="3">
    <source>
        <dbReference type="ARBA" id="ARBA00022525"/>
    </source>
</evidence>
<evidence type="ECO:0000256" key="5">
    <source>
        <dbReference type="ARBA" id="ARBA00023211"/>
    </source>
</evidence>
<dbReference type="OrthoDB" id="1921208at2759"/>
<dbReference type="Gene3D" id="2.60.120.10">
    <property type="entry name" value="Jelly Rolls"/>
    <property type="match status" value="1"/>
</dbReference>
<evidence type="ECO:0000313" key="9">
    <source>
        <dbReference type="Proteomes" id="UP000041254"/>
    </source>
</evidence>
<reference evidence="8 9" key="1">
    <citation type="submission" date="2014-11" db="EMBL/GenBank/DDBJ databases">
        <authorList>
            <person name="Zhu J."/>
            <person name="Qi W."/>
            <person name="Song R."/>
        </authorList>
    </citation>
    <scope>NUCLEOTIDE SEQUENCE [LARGE SCALE GENOMIC DNA]</scope>
</reference>
<dbReference type="SMART" id="SM00835">
    <property type="entry name" value="Cupin_1"/>
    <property type="match status" value="1"/>
</dbReference>
<dbReference type="SUPFAM" id="SSF51182">
    <property type="entry name" value="RmlC-like cupins"/>
    <property type="match status" value="1"/>
</dbReference>
<gene>
    <name evidence="8" type="ORF">Vbra_5048</name>
</gene>
<dbReference type="InterPro" id="IPR011051">
    <property type="entry name" value="RmlC_Cupin_sf"/>
</dbReference>
<dbReference type="GO" id="GO:0005576">
    <property type="term" value="C:extracellular region"/>
    <property type="evidence" value="ECO:0007669"/>
    <property type="project" value="UniProtKB-SubCell"/>
</dbReference>
<dbReference type="Pfam" id="PF00190">
    <property type="entry name" value="Cupin_1"/>
    <property type="match status" value="1"/>
</dbReference>
<dbReference type="PhylomeDB" id="A0A0G4EKJ2"/>
<comment type="subcellular location">
    <subcellularLocation>
        <location evidence="1">Secreted</location>
    </subcellularLocation>
</comment>
<evidence type="ECO:0000256" key="4">
    <source>
        <dbReference type="ARBA" id="ARBA00022723"/>
    </source>
</evidence>
<dbReference type="InterPro" id="IPR006045">
    <property type="entry name" value="Cupin_1"/>
</dbReference>
<keyword evidence="5" id="KW-0464">Manganese</keyword>
<dbReference type="Proteomes" id="UP000041254">
    <property type="component" value="Unassembled WGS sequence"/>
</dbReference>
<dbReference type="GO" id="GO:0030145">
    <property type="term" value="F:manganese ion binding"/>
    <property type="evidence" value="ECO:0007669"/>
    <property type="project" value="InterPro"/>
</dbReference>
<feature type="domain" description="Cupin type-1" evidence="7">
    <location>
        <begin position="40"/>
        <end position="188"/>
    </location>
</feature>
<keyword evidence="6" id="KW-0732">Signal</keyword>
<protein>
    <recommendedName>
        <fullName evidence="7">Cupin type-1 domain-containing protein</fullName>
    </recommendedName>
</protein>
<comment type="similarity">
    <text evidence="2">Belongs to the germin family.</text>
</comment>
<dbReference type="PANTHER" id="PTHR31238">
    <property type="entry name" value="GERMIN-LIKE PROTEIN SUBFAMILY 3 MEMBER 3"/>
    <property type="match status" value="1"/>
</dbReference>
<dbReference type="PRINTS" id="PR00325">
    <property type="entry name" value="GERMIN"/>
</dbReference>
<dbReference type="InParanoid" id="A0A0G4EKJ2"/>
<proteinExistence type="inferred from homology"/>
<dbReference type="EMBL" id="CDMY01000253">
    <property type="protein sequence ID" value="CEL97077.1"/>
    <property type="molecule type" value="Genomic_DNA"/>
</dbReference>
<keyword evidence="9" id="KW-1185">Reference proteome</keyword>
<name>A0A0G4EKJ2_VITBC</name>
<dbReference type="AlphaFoldDB" id="A0A0G4EKJ2"/>
<evidence type="ECO:0000256" key="2">
    <source>
        <dbReference type="ARBA" id="ARBA00007456"/>
    </source>
</evidence>
<dbReference type="CDD" id="cd02241">
    <property type="entry name" value="cupin_OxOx"/>
    <property type="match status" value="1"/>
</dbReference>
<sequence length="261" mass="28090">MASRVLLVSLLALSSVGLISAQAVTELERRASLPSKAFAYPTRKAEPVDAGAGGDVRPVRVQELPSLKGESISQVHYVLEPCGLNSPQLHPRAAEIVYVIKGDELEMGFVEENGPSPRVINNTLKAGQSMLVPEGLLHWQYNRGCKPVEFISTFNSEDPGVLTVASRLLSIPTNALATTLGVRQREAVRLDSDQKQVAAPAIGGYECLKRCGIDIGEQLCKGYSCGDGGVCMVKFDRPECVCAPNYVRDASTGKCVKRNFS</sequence>
<dbReference type="InterPro" id="IPR014710">
    <property type="entry name" value="RmlC-like_jellyroll"/>
</dbReference>
<dbReference type="VEuPathDB" id="CryptoDB:Vbra_5048"/>
<organism evidence="8 9">
    <name type="scientific">Vitrella brassicaformis (strain CCMP3155)</name>
    <dbReference type="NCBI Taxonomy" id="1169540"/>
    <lineage>
        <taxon>Eukaryota</taxon>
        <taxon>Sar</taxon>
        <taxon>Alveolata</taxon>
        <taxon>Colpodellida</taxon>
        <taxon>Vitrellaceae</taxon>
        <taxon>Vitrella</taxon>
    </lineage>
</organism>
<dbReference type="InterPro" id="IPR001929">
    <property type="entry name" value="Germin"/>
</dbReference>